<keyword evidence="4" id="KW-1185">Reference proteome</keyword>
<dbReference type="Gene3D" id="3.40.190.290">
    <property type="match status" value="1"/>
</dbReference>
<reference evidence="3 4" key="1">
    <citation type="submission" date="2020-08" db="EMBL/GenBank/DDBJ databases">
        <title>Genomic Encyclopedia of Type Strains, Phase IV (KMG-IV): sequencing the most valuable type-strain genomes for metagenomic binning, comparative biology and taxonomic classification.</title>
        <authorList>
            <person name="Goeker M."/>
        </authorList>
    </citation>
    <scope>NUCLEOTIDE SEQUENCE [LARGE SCALE GENOMIC DNA]</scope>
    <source>
        <strain evidence="3 4">DSM 23240</strain>
    </source>
</reference>
<comment type="caution">
    <text evidence="3">The sequence shown here is derived from an EMBL/GenBank/DDBJ whole genome shotgun (WGS) entry which is preliminary data.</text>
</comment>
<dbReference type="EMBL" id="JACHHQ010000003">
    <property type="protein sequence ID" value="MBB5199897.1"/>
    <property type="molecule type" value="Genomic_DNA"/>
</dbReference>
<evidence type="ECO:0000313" key="3">
    <source>
        <dbReference type="EMBL" id="MBB5199897.1"/>
    </source>
</evidence>
<name>A0A840RNH3_9BURK</name>
<dbReference type="Proteomes" id="UP000571084">
    <property type="component" value="Unassembled WGS sequence"/>
</dbReference>
<dbReference type="PANTHER" id="PTHR30537:SF5">
    <property type="entry name" value="HTH-TYPE TRANSCRIPTIONAL ACTIVATOR TTDR-RELATED"/>
    <property type="match status" value="1"/>
</dbReference>
<dbReference type="InterPro" id="IPR005119">
    <property type="entry name" value="LysR_subst-bd"/>
</dbReference>
<dbReference type="Pfam" id="PF03466">
    <property type="entry name" value="LysR_substrate"/>
    <property type="match status" value="1"/>
</dbReference>
<keyword evidence="3" id="KW-0238">DNA-binding</keyword>
<feature type="domain" description="LysR substrate-binding" evidence="2">
    <location>
        <begin position="1"/>
        <end position="74"/>
    </location>
</feature>
<comment type="similarity">
    <text evidence="1">Belongs to the LysR transcriptional regulatory family.</text>
</comment>
<evidence type="ECO:0000313" key="4">
    <source>
        <dbReference type="Proteomes" id="UP000571084"/>
    </source>
</evidence>
<dbReference type="SUPFAM" id="SSF53850">
    <property type="entry name" value="Periplasmic binding protein-like II"/>
    <property type="match status" value="1"/>
</dbReference>
<gene>
    <name evidence="3" type="ORF">HNR39_001729</name>
</gene>
<protein>
    <submittedName>
        <fullName evidence="3">DNA-binding transcriptional LysR family regulator</fullName>
    </submittedName>
</protein>
<dbReference type="PANTHER" id="PTHR30537">
    <property type="entry name" value="HTH-TYPE TRANSCRIPTIONAL REGULATOR"/>
    <property type="match status" value="1"/>
</dbReference>
<proteinExistence type="inferred from homology"/>
<dbReference type="GO" id="GO:0003677">
    <property type="term" value="F:DNA binding"/>
    <property type="evidence" value="ECO:0007669"/>
    <property type="project" value="UniProtKB-KW"/>
</dbReference>
<dbReference type="InterPro" id="IPR058163">
    <property type="entry name" value="LysR-type_TF_proteobact-type"/>
</dbReference>
<dbReference type="AlphaFoldDB" id="A0A840RNH3"/>
<evidence type="ECO:0000259" key="2">
    <source>
        <dbReference type="Pfam" id="PF03466"/>
    </source>
</evidence>
<accession>A0A840RNH3</accession>
<evidence type="ECO:0000256" key="1">
    <source>
        <dbReference type="ARBA" id="ARBA00009437"/>
    </source>
</evidence>
<sequence length="89" mass="10252">MSTNDGEIALEWGLAGHGILLCSEWDVTQYLRSGRLSQVLKEWTLPSSEIFAVYPERLSLWAKVRAFIDFLDNRFSAQRDKSNEGKCIW</sequence>
<organism evidence="3 4">
    <name type="scientific">Glaciimonas immobilis</name>
    <dbReference type="NCBI Taxonomy" id="728004"/>
    <lineage>
        <taxon>Bacteria</taxon>
        <taxon>Pseudomonadati</taxon>
        <taxon>Pseudomonadota</taxon>
        <taxon>Betaproteobacteria</taxon>
        <taxon>Burkholderiales</taxon>
        <taxon>Oxalobacteraceae</taxon>
        <taxon>Glaciimonas</taxon>
    </lineage>
</organism>